<evidence type="ECO:0000313" key="2">
    <source>
        <dbReference type="Proteomes" id="UP001165064"/>
    </source>
</evidence>
<reference evidence="1" key="1">
    <citation type="submission" date="2023-04" db="EMBL/GenBank/DDBJ databases">
        <title>Ambrosiozyma monospora NBRC 10751.</title>
        <authorList>
            <person name="Ichikawa N."/>
            <person name="Sato H."/>
            <person name="Tonouchi N."/>
        </authorList>
    </citation>
    <scope>NUCLEOTIDE SEQUENCE</scope>
    <source>
        <strain evidence="1">NBRC 10751</strain>
    </source>
</reference>
<comment type="caution">
    <text evidence="1">The sequence shown here is derived from an EMBL/GenBank/DDBJ whole genome shotgun (WGS) entry which is preliminary data.</text>
</comment>
<dbReference type="Proteomes" id="UP001165064">
    <property type="component" value="Unassembled WGS sequence"/>
</dbReference>
<sequence length="81" mass="9623">MRQVGLLWPFMFYNLASSSCMIWKLRLSGLMSQHYHIPIGTKPREASVEVQDSVMLLHMWEVLFVDWNIMEYLKVFSTNLK</sequence>
<evidence type="ECO:0000313" key="1">
    <source>
        <dbReference type="EMBL" id="GME76403.1"/>
    </source>
</evidence>
<name>A0ACB5SYA8_AMBMO</name>
<organism evidence="1 2">
    <name type="scientific">Ambrosiozyma monospora</name>
    <name type="common">Yeast</name>
    <name type="synonym">Endomycopsis monosporus</name>
    <dbReference type="NCBI Taxonomy" id="43982"/>
    <lineage>
        <taxon>Eukaryota</taxon>
        <taxon>Fungi</taxon>
        <taxon>Dikarya</taxon>
        <taxon>Ascomycota</taxon>
        <taxon>Saccharomycotina</taxon>
        <taxon>Pichiomycetes</taxon>
        <taxon>Pichiales</taxon>
        <taxon>Pichiaceae</taxon>
        <taxon>Ambrosiozyma</taxon>
    </lineage>
</organism>
<protein>
    <submittedName>
        <fullName evidence="1">Unnamed protein product</fullName>
    </submittedName>
</protein>
<keyword evidence="2" id="KW-1185">Reference proteome</keyword>
<gene>
    <name evidence="1" type="ORF">Amon02_000258900</name>
</gene>
<accession>A0ACB5SYA8</accession>
<dbReference type="EMBL" id="BSXS01001514">
    <property type="protein sequence ID" value="GME76403.1"/>
    <property type="molecule type" value="Genomic_DNA"/>
</dbReference>
<proteinExistence type="predicted"/>